<dbReference type="InterPro" id="IPR029058">
    <property type="entry name" value="AB_hydrolase_fold"/>
</dbReference>
<evidence type="ECO:0000256" key="1">
    <source>
        <dbReference type="SAM" id="MobiDB-lite"/>
    </source>
</evidence>
<keyword evidence="3" id="KW-1185">Reference proteome</keyword>
<comment type="caution">
    <text evidence="2">The sequence shown here is derived from an EMBL/GenBank/DDBJ whole genome shotgun (WGS) entry which is preliminary data.</text>
</comment>
<gene>
    <name evidence="2" type="ORF">GH714_017564</name>
</gene>
<dbReference type="SUPFAM" id="SSF53474">
    <property type="entry name" value="alpha/beta-Hydrolases"/>
    <property type="match status" value="1"/>
</dbReference>
<protein>
    <submittedName>
        <fullName evidence="2">Uncharacterized protein</fullName>
    </submittedName>
</protein>
<dbReference type="EMBL" id="JAAGAX010000009">
    <property type="protein sequence ID" value="KAF2303377.1"/>
    <property type="molecule type" value="Genomic_DNA"/>
</dbReference>
<accession>A0A6A6LSA5</accession>
<proteinExistence type="predicted"/>
<feature type="region of interest" description="Disordered" evidence="1">
    <location>
        <begin position="19"/>
        <end position="39"/>
    </location>
</feature>
<evidence type="ECO:0000313" key="2">
    <source>
        <dbReference type="EMBL" id="KAF2303377.1"/>
    </source>
</evidence>
<name>A0A6A6LSA5_HEVBR</name>
<evidence type="ECO:0000313" key="3">
    <source>
        <dbReference type="Proteomes" id="UP000467840"/>
    </source>
</evidence>
<organism evidence="2 3">
    <name type="scientific">Hevea brasiliensis</name>
    <name type="common">Para rubber tree</name>
    <name type="synonym">Siphonia brasiliensis</name>
    <dbReference type="NCBI Taxonomy" id="3981"/>
    <lineage>
        <taxon>Eukaryota</taxon>
        <taxon>Viridiplantae</taxon>
        <taxon>Streptophyta</taxon>
        <taxon>Embryophyta</taxon>
        <taxon>Tracheophyta</taxon>
        <taxon>Spermatophyta</taxon>
        <taxon>Magnoliopsida</taxon>
        <taxon>eudicotyledons</taxon>
        <taxon>Gunneridae</taxon>
        <taxon>Pentapetalae</taxon>
        <taxon>rosids</taxon>
        <taxon>fabids</taxon>
        <taxon>Malpighiales</taxon>
        <taxon>Euphorbiaceae</taxon>
        <taxon>Crotonoideae</taxon>
        <taxon>Micrandreae</taxon>
        <taxon>Hevea</taxon>
    </lineage>
</organism>
<dbReference type="Proteomes" id="UP000467840">
    <property type="component" value="Chromosome 16"/>
</dbReference>
<dbReference type="AlphaFoldDB" id="A0A6A6LSA5"/>
<reference evidence="2 3" key="1">
    <citation type="journal article" date="2020" name="Mol. Plant">
        <title>The Chromosome-Based Rubber Tree Genome Provides New Insights into Spurge Genome Evolution and Rubber Biosynthesis.</title>
        <authorList>
            <person name="Liu J."/>
            <person name="Shi C."/>
            <person name="Shi C.C."/>
            <person name="Li W."/>
            <person name="Zhang Q.J."/>
            <person name="Zhang Y."/>
            <person name="Li K."/>
            <person name="Lu H.F."/>
            <person name="Shi C."/>
            <person name="Zhu S.T."/>
            <person name="Xiao Z.Y."/>
            <person name="Nan H."/>
            <person name="Yue Y."/>
            <person name="Zhu X.G."/>
            <person name="Wu Y."/>
            <person name="Hong X.N."/>
            <person name="Fan G.Y."/>
            <person name="Tong Y."/>
            <person name="Zhang D."/>
            <person name="Mao C.L."/>
            <person name="Liu Y.L."/>
            <person name="Hao S.J."/>
            <person name="Liu W.Q."/>
            <person name="Lv M.Q."/>
            <person name="Zhang H.B."/>
            <person name="Liu Y."/>
            <person name="Hu-Tang G.R."/>
            <person name="Wang J.P."/>
            <person name="Wang J.H."/>
            <person name="Sun Y.H."/>
            <person name="Ni S.B."/>
            <person name="Chen W.B."/>
            <person name="Zhang X.C."/>
            <person name="Jiao Y.N."/>
            <person name="Eichler E.E."/>
            <person name="Li G.H."/>
            <person name="Liu X."/>
            <person name="Gao L.Z."/>
        </authorList>
    </citation>
    <scope>NUCLEOTIDE SEQUENCE [LARGE SCALE GENOMIC DNA]</scope>
    <source>
        <strain evidence="3">cv. GT1</strain>
        <tissue evidence="2">Leaf</tissue>
    </source>
</reference>
<sequence length="113" mass="12739">MIALANVGFRAIAPDYRGYGLSESPREPEKTLHGYSQRPCRNPRFTRNHQGLSPCLLFSTQRGLRGCNNRSATRTQRLTQSADEEFSITEPKVKVPALLFMGAKDYVFKFTGI</sequence>